<dbReference type="AlphaFoldDB" id="A0A3S4VAM1"/>
<keyword evidence="3" id="KW-0732">Signal</keyword>
<feature type="transmembrane region" description="Helical" evidence="2">
    <location>
        <begin position="371"/>
        <end position="393"/>
    </location>
</feature>
<dbReference type="Proteomes" id="UP000269542">
    <property type="component" value="Chromosome"/>
</dbReference>
<dbReference type="EMBL" id="LR134476">
    <property type="protein sequence ID" value="VEI13320.1"/>
    <property type="molecule type" value="Genomic_DNA"/>
</dbReference>
<feature type="chain" id="PRO_5018548334" evidence="3">
    <location>
        <begin position="39"/>
        <end position="442"/>
    </location>
</feature>
<keyword evidence="2" id="KW-1133">Transmembrane helix</keyword>
<sequence>MISSIQAKHSARILSAIVSLLLALAGVIVVGAASPAHAAGQVVVSGIGGQPVVSASGVTDIRVSGRGFQSLQGGFGGIYVLFGWVDDPQGGSWKPSRGGQTGVNYAYVPDTEEKDNLGYMRFVTFPGSSTASAANGGEIAADGSWSLTMRTPGARFVTRNRDGSERTIDCTQVQCGIITIGAHGVANSSNETFTPVTFQGQAGDAVNVNVDNSAAQANRQAAGDRTVGGQRVANPQQAAIDEAARQAQGNQQPGENDGEVTALPGSGFLTLALQQKAIQAGAVLGFTGQGFQPGEQVVVTLGDGSTGAGPLIAGTRGEVAGAIPIPADARPGTQVLRVTSASTGQTVEEQFRVYAPIAAADGEDAEDGWSWGLRVVILIAALIVAFIVASLIMSGVRQRRQKKQIAALEGAGLSQSTPRDSEEPATQTRRMRRVSMKDGETQ</sequence>
<evidence type="ECO:0000313" key="5">
    <source>
        <dbReference type="Proteomes" id="UP000269542"/>
    </source>
</evidence>
<dbReference type="RefSeq" id="WP_126416445.1">
    <property type="nucleotide sequence ID" value="NZ_LR134476.1"/>
</dbReference>
<protein>
    <submittedName>
        <fullName evidence="4">Uncharacterized protein</fullName>
    </submittedName>
</protein>
<dbReference type="OrthoDB" id="4775562at2"/>
<keyword evidence="5" id="KW-1185">Reference proteome</keyword>
<gene>
    <name evidence="4" type="ORF">NCTC13354_01032</name>
</gene>
<dbReference type="KEGG" id="tbw:NCTC13354_01032"/>
<keyword evidence="2" id="KW-0472">Membrane</keyword>
<evidence type="ECO:0000313" key="4">
    <source>
        <dbReference type="EMBL" id="VEI13320.1"/>
    </source>
</evidence>
<proteinExistence type="predicted"/>
<evidence type="ECO:0000256" key="2">
    <source>
        <dbReference type="SAM" id="Phobius"/>
    </source>
</evidence>
<feature type="compositionally biased region" description="Polar residues" evidence="1">
    <location>
        <begin position="413"/>
        <end position="428"/>
    </location>
</feature>
<accession>A0A3S4VAM1</accession>
<evidence type="ECO:0000256" key="1">
    <source>
        <dbReference type="SAM" id="MobiDB-lite"/>
    </source>
</evidence>
<organism evidence="4 5">
    <name type="scientific">Trueperella bialowiezensis</name>
    <dbReference type="NCBI Taxonomy" id="312285"/>
    <lineage>
        <taxon>Bacteria</taxon>
        <taxon>Bacillati</taxon>
        <taxon>Actinomycetota</taxon>
        <taxon>Actinomycetes</taxon>
        <taxon>Actinomycetales</taxon>
        <taxon>Actinomycetaceae</taxon>
        <taxon>Trueperella</taxon>
    </lineage>
</organism>
<feature type="region of interest" description="Disordered" evidence="1">
    <location>
        <begin position="409"/>
        <end position="442"/>
    </location>
</feature>
<feature type="signal peptide" evidence="3">
    <location>
        <begin position="1"/>
        <end position="38"/>
    </location>
</feature>
<name>A0A3S4VAM1_9ACTO</name>
<keyword evidence="2" id="KW-0812">Transmembrane</keyword>
<evidence type="ECO:0000256" key="3">
    <source>
        <dbReference type="SAM" id="SignalP"/>
    </source>
</evidence>
<dbReference type="Gene3D" id="2.60.40.230">
    <property type="entry name" value="Neocarzinostatin-like"/>
    <property type="match status" value="1"/>
</dbReference>
<reference evidence="4 5" key="1">
    <citation type="submission" date="2018-12" db="EMBL/GenBank/DDBJ databases">
        <authorList>
            <consortium name="Pathogen Informatics"/>
        </authorList>
    </citation>
    <scope>NUCLEOTIDE SEQUENCE [LARGE SCALE GENOMIC DNA]</scope>
    <source>
        <strain evidence="4 5">NCTC13354</strain>
    </source>
</reference>